<dbReference type="InterPro" id="IPR015424">
    <property type="entry name" value="PyrdxlP-dep_Trfase"/>
</dbReference>
<dbReference type="InterPro" id="IPR004839">
    <property type="entry name" value="Aminotransferase_I/II_large"/>
</dbReference>
<evidence type="ECO:0000313" key="4">
    <source>
        <dbReference type="Proteomes" id="UP000663827"/>
    </source>
</evidence>
<dbReference type="Proteomes" id="UP000663827">
    <property type="component" value="Unassembled WGS sequence"/>
</dbReference>
<proteinExistence type="predicted"/>
<feature type="region of interest" description="Disordered" evidence="1">
    <location>
        <begin position="1"/>
        <end position="27"/>
    </location>
</feature>
<feature type="domain" description="Aminotransferase class I/classII large" evidence="2">
    <location>
        <begin position="45"/>
        <end position="146"/>
    </location>
</feature>
<dbReference type="Pfam" id="PF00155">
    <property type="entry name" value="Aminotran_1_2"/>
    <property type="match status" value="1"/>
</dbReference>
<reference evidence="3" key="1">
    <citation type="submission" date="2021-01" db="EMBL/GenBank/DDBJ databases">
        <authorList>
            <person name="Kaushik A."/>
        </authorList>
    </citation>
    <scope>NUCLEOTIDE SEQUENCE</scope>
    <source>
        <strain evidence="3">AG5</strain>
    </source>
</reference>
<dbReference type="InterPro" id="IPR015422">
    <property type="entry name" value="PyrdxlP-dep_Trfase_small"/>
</dbReference>
<dbReference type="GO" id="GO:0030170">
    <property type="term" value="F:pyridoxal phosphate binding"/>
    <property type="evidence" value="ECO:0007669"/>
    <property type="project" value="InterPro"/>
</dbReference>
<dbReference type="Gene3D" id="3.90.1150.10">
    <property type="entry name" value="Aspartate Aminotransferase, domain 1"/>
    <property type="match status" value="1"/>
</dbReference>
<gene>
    <name evidence="3" type="ORF">RDB_LOCUS43031</name>
</gene>
<evidence type="ECO:0000259" key="2">
    <source>
        <dbReference type="Pfam" id="PF00155"/>
    </source>
</evidence>
<name>A0A8H3HMF7_9AGAM</name>
<dbReference type="SUPFAM" id="SSF53383">
    <property type="entry name" value="PLP-dependent transferases"/>
    <property type="match status" value="1"/>
</dbReference>
<dbReference type="AlphaFoldDB" id="A0A8H3HMF7"/>
<sequence length="156" mass="17100">MVHLEAHLAATSKRQGSEAGNDLARGPRPRRQHYLQLALAPLLPSLRQDLAEQSAKFSKRHDIFRDTLQGSGWEVGASGAYFAIIKHPFKDVPGVEVCKQLASQCGVVLLPLANFAPPGDSAWDNWMRVSVANVGEEKLREAATRIRESGKALGYE</sequence>
<organism evidence="3 4">
    <name type="scientific">Rhizoctonia solani</name>
    <dbReference type="NCBI Taxonomy" id="456999"/>
    <lineage>
        <taxon>Eukaryota</taxon>
        <taxon>Fungi</taxon>
        <taxon>Dikarya</taxon>
        <taxon>Basidiomycota</taxon>
        <taxon>Agaricomycotina</taxon>
        <taxon>Agaricomycetes</taxon>
        <taxon>Cantharellales</taxon>
        <taxon>Ceratobasidiaceae</taxon>
        <taxon>Rhizoctonia</taxon>
    </lineage>
</organism>
<dbReference type="EMBL" id="CAJNJQ010000854">
    <property type="protein sequence ID" value="CAE7104397.1"/>
    <property type="molecule type" value="Genomic_DNA"/>
</dbReference>
<protein>
    <recommendedName>
        <fullName evidence="2">Aminotransferase class I/classII large domain-containing protein</fullName>
    </recommendedName>
</protein>
<evidence type="ECO:0000313" key="3">
    <source>
        <dbReference type="EMBL" id="CAE7104397.1"/>
    </source>
</evidence>
<comment type="caution">
    <text evidence="3">The sequence shown here is derived from an EMBL/GenBank/DDBJ whole genome shotgun (WGS) entry which is preliminary data.</text>
</comment>
<evidence type="ECO:0000256" key="1">
    <source>
        <dbReference type="SAM" id="MobiDB-lite"/>
    </source>
</evidence>
<accession>A0A8H3HMF7</accession>